<evidence type="ECO:0000313" key="1">
    <source>
        <dbReference type="EMBL" id="KZV17579.1"/>
    </source>
</evidence>
<evidence type="ECO:0000313" key="2">
    <source>
        <dbReference type="Proteomes" id="UP000250235"/>
    </source>
</evidence>
<dbReference type="Proteomes" id="UP000250235">
    <property type="component" value="Unassembled WGS sequence"/>
</dbReference>
<keyword evidence="2" id="KW-1185">Reference proteome</keyword>
<organism evidence="1 2">
    <name type="scientific">Dorcoceras hygrometricum</name>
    <dbReference type="NCBI Taxonomy" id="472368"/>
    <lineage>
        <taxon>Eukaryota</taxon>
        <taxon>Viridiplantae</taxon>
        <taxon>Streptophyta</taxon>
        <taxon>Embryophyta</taxon>
        <taxon>Tracheophyta</taxon>
        <taxon>Spermatophyta</taxon>
        <taxon>Magnoliopsida</taxon>
        <taxon>eudicotyledons</taxon>
        <taxon>Gunneridae</taxon>
        <taxon>Pentapetalae</taxon>
        <taxon>asterids</taxon>
        <taxon>lamiids</taxon>
        <taxon>Lamiales</taxon>
        <taxon>Gesneriaceae</taxon>
        <taxon>Didymocarpoideae</taxon>
        <taxon>Trichosporeae</taxon>
        <taxon>Loxocarpinae</taxon>
        <taxon>Dorcoceras</taxon>
    </lineage>
</organism>
<name>A0A2Z7AET6_9LAMI</name>
<accession>A0A2Z7AET6</accession>
<sequence>MSTDHATQQITLATHSSAYDQPEAKLILPNDVAPPSAHDNQINSSELIEQLTKSRKTYGIAEQFRAYRTYYEERTTYGIAEQFRAYQTTKSILTISHTVSQNISELIEQLTVLCYSIRRAEQLQILLYSSYIAKQLRAVRSRLEQKKAVRNSLEQEQLRRSFVEDQLRGTVSR</sequence>
<gene>
    <name evidence="1" type="ORF">F511_25232</name>
</gene>
<dbReference type="AlphaFoldDB" id="A0A2Z7AET6"/>
<protein>
    <submittedName>
        <fullName evidence="1">Uncharacterized protein</fullName>
    </submittedName>
</protein>
<dbReference type="EMBL" id="KV018132">
    <property type="protein sequence ID" value="KZV17579.1"/>
    <property type="molecule type" value="Genomic_DNA"/>
</dbReference>
<proteinExistence type="predicted"/>
<reference evidence="1 2" key="1">
    <citation type="journal article" date="2015" name="Proc. Natl. Acad. Sci. U.S.A.">
        <title>The resurrection genome of Boea hygrometrica: A blueprint for survival of dehydration.</title>
        <authorList>
            <person name="Xiao L."/>
            <person name="Yang G."/>
            <person name="Zhang L."/>
            <person name="Yang X."/>
            <person name="Zhao S."/>
            <person name="Ji Z."/>
            <person name="Zhou Q."/>
            <person name="Hu M."/>
            <person name="Wang Y."/>
            <person name="Chen M."/>
            <person name="Xu Y."/>
            <person name="Jin H."/>
            <person name="Xiao X."/>
            <person name="Hu G."/>
            <person name="Bao F."/>
            <person name="Hu Y."/>
            <person name="Wan P."/>
            <person name="Li L."/>
            <person name="Deng X."/>
            <person name="Kuang T."/>
            <person name="Xiang C."/>
            <person name="Zhu J.K."/>
            <person name="Oliver M.J."/>
            <person name="He Y."/>
        </authorList>
    </citation>
    <scope>NUCLEOTIDE SEQUENCE [LARGE SCALE GENOMIC DNA]</scope>
    <source>
        <strain evidence="2">cv. XS01</strain>
    </source>
</reference>